<evidence type="ECO:0000256" key="2">
    <source>
        <dbReference type="ARBA" id="ARBA00022723"/>
    </source>
</evidence>
<keyword evidence="6" id="KW-0805">Transcription regulation</keyword>
<evidence type="ECO:0000256" key="10">
    <source>
        <dbReference type="ARBA" id="ARBA00037948"/>
    </source>
</evidence>
<feature type="domain" description="C2H2-type" evidence="13">
    <location>
        <begin position="743"/>
        <end position="771"/>
    </location>
</feature>
<keyword evidence="2" id="KW-0479">Metal-binding</keyword>
<proteinExistence type="inferred from homology"/>
<evidence type="ECO:0000256" key="12">
    <source>
        <dbReference type="PROSITE-ProRule" id="PRU00309"/>
    </source>
</evidence>
<keyword evidence="5" id="KW-0862">Zinc</keyword>
<evidence type="ECO:0000313" key="16">
    <source>
        <dbReference type="Proteomes" id="UP000076858"/>
    </source>
</evidence>
<comment type="caution">
    <text evidence="15">The sequence shown here is derived from an EMBL/GenBank/DDBJ whole genome shotgun (WGS) entry which is preliminary data.</text>
</comment>
<feature type="domain" description="C2H2-type" evidence="13">
    <location>
        <begin position="715"/>
        <end position="742"/>
    </location>
</feature>
<dbReference type="Proteomes" id="UP000076858">
    <property type="component" value="Unassembled WGS sequence"/>
</dbReference>
<dbReference type="InterPro" id="IPR006612">
    <property type="entry name" value="THAP_Znf"/>
</dbReference>
<evidence type="ECO:0000256" key="1">
    <source>
        <dbReference type="ARBA" id="ARBA00004123"/>
    </source>
</evidence>
<organism evidence="15 16">
    <name type="scientific">Daphnia magna</name>
    <dbReference type="NCBI Taxonomy" id="35525"/>
    <lineage>
        <taxon>Eukaryota</taxon>
        <taxon>Metazoa</taxon>
        <taxon>Ecdysozoa</taxon>
        <taxon>Arthropoda</taxon>
        <taxon>Crustacea</taxon>
        <taxon>Branchiopoda</taxon>
        <taxon>Diplostraca</taxon>
        <taxon>Cladocera</taxon>
        <taxon>Anomopoda</taxon>
        <taxon>Daphniidae</taxon>
        <taxon>Daphnia</taxon>
    </lineage>
</organism>
<evidence type="ECO:0000256" key="11">
    <source>
        <dbReference type="PROSITE-ProRule" id="PRU00042"/>
    </source>
</evidence>
<dbReference type="GO" id="GO:0005634">
    <property type="term" value="C:nucleus"/>
    <property type="evidence" value="ECO:0007669"/>
    <property type="project" value="UniProtKB-SubCell"/>
</dbReference>
<accession>A0A164MKQ8</accession>
<dbReference type="PANTHER" id="PTHR24388">
    <property type="entry name" value="ZINC FINGER PROTEIN"/>
    <property type="match status" value="1"/>
</dbReference>
<feature type="domain" description="C2H2-type" evidence="13">
    <location>
        <begin position="894"/>
        <end position="916"/>
    </location>
</feature>
<evidence type="ECO:0000259" key="14">
    <source>
        <dbReference type="PROSITE" id="PS50950"/>
    </source>
</evidence>
<evidence type="ECO:0000256" key="9">
    <source>
        <dbReference type="ARBA" id="ARBA00023242"/>
    </source>
</evidence>
<dbReference type="FunFam" id="3.30.160.60:FF:000012">
    <property type="entry name" value="RB-associated KRAB zinc finger protein-like"/>
    <property type="match status" value="1"/>
</dbReference>
<evidence type="ECO:0000256" key="6">
    <source>
        <dbReference type="ARBA" id="ARBA00023015"/>
    </source>
</evidence>
<sequence length="1320" mass="151893">MVVTCYVEGCNSGYESYEKIYFFKPKDDKVLSEWQKLIGKQNAKLKKHHSVCHKHFEDADIMKQKIYDGKDGPIVMYDFCRWRLTDGALPKLRTGKPVQNSLPVPNGEELNVLCEIRNAVQPDYHTLDTYRIPEKQTINPKEICLPVSWFWQEGSSVEEEFLCSKFKWLNENKFEYTKTIIINQNSRTIRYFVRGQQVSHENLKSQFESLEELAACVKTFDDAQDNVNPKFSNTTSNNIEKSICAAIDRQNIVQPVVEKNIQKRPSNPSKKTDGNMRHQSPVKLKLPIQHANQNVSGKDGDPKFTSMPTDHTYGIATDKPVTPVKLSCENLRERNSSVAEMIIPSDDWSVRPADDRAAFTLQYPHEFFSTCVSKSKELEQMLLKHPSSDEYENSTYSLVSYHLETWCLGVYSPFKFDGATSTGIVKHKARLSKVRNGKTIAKDGIDLHKPSFLVAQPVHSYRRSKALRPSVSKQTRKSALQMDKIENMKSHKEKIHVTLNGELSVPLTLSDLFCEDSNSNGYSRQGESNVRQDLFISEICSNSLSANTENEKEEGDLVLAKVFLEREALRKKMLRKKLRDFSAKLYKSKNIARSILMAAKEFGMKKREFDVSDETKRPLITKKASPKTQCNQCGKMILVARMKFHLKVHSGVKSHLCELCGRAFVLRNSLNSHLRFHHRGQARPKHFKCSTCGFPCRAKHHLEVHERIHTNERPFDCKYCDKKFREKGTLIRHIRTHTGEKPYACNICGTSYAARQTYVSHYRSKHENKEPGTERLSRRWNGPTYSCEFCQKTFHRLLTYERHRSTHTGVAAAIPCRLFGCDFTYSDLGQLRNHMLAEHPEKAYVCNECKKIFLTKMNLTLHQSVHDPSRGFQCSYCPESLVAHEKLHTRETPHECSFCEMRFHSTYMLQIHVRTHQPSHLKRKRRRKNPVDKSKNLVQFFLFKCLSWGFFKKLLSSLYIGIHPLRTQHRIANIRKMIYSYVMSTLFFVSQRIFLLILPLYGGIVIGAKRREQQRLQEIVKTCGFETITKFLKEDLPQAHVVPKEENFSIAVSRNEEVLKKCDWWELPEGLMCASCLNQVPNVFSTRTFDKRVCKACYRGNFPQTSQALEAKLSMVRYPPFSTKGVNHVAFVGRQSRGHFLTEKSFDGLKSFAREWRSTKIQNWVGCFGARGSGLATYSAMHEKLDKNPNGNTFIPMSELVIRLCAFHRPGCDHVTIVFYNFTSFSVKSQNLMAILSDFEKANVTLKDVSFMSYGNLTNCKGTVFAPFVVAGDEMSRIVKERQLTDWISSMKLACSARMFPLSSGRNKAAFDNEDDEDAQ</sequence>
<evidence type="ECO:0000256" key="8">
    <source>
        <dbReference type="ARBA" id="ARBA00023163"/>
    </source>
</evidence>
<comment type="similarity">
    <text evidence="10">Belongs to the snail C2H2-type zinc-finger protein family.</text>
</comment>
<feature type="domain" description="C2H2-type" evidence="13">
    <location>
        <begin position="844"/>
        <end position="871"/>
    </location>
</feature>
<dbReference type="Gene3D" id="3.30.160.60">
    <property type="entry name" value="Classic Zinc Finger"/>
    <property type="match status" value="7"/>
</dbReference>
<comment type="subcellular location">
    <subcellularLocation>
        <location evidence="1">Nucleus</location>
    </subcellularLocation>
</comment>
<protein>
    <recommendedName>
        <fullName evidence="17">Zinc finger protein</fullName>
    </recommendedName>
</protein>
<dbReference type="SUPFAM" id="SSF57667">
    <property type="entry name" value="beta-beta-alpha zinc fingers"/>
    <property type="match status" value="6"/>
</dbReference>
<dbReference type="InterPro" id="IPR050527">
    <property type="entry name" value="Snail/Krueppel_Znf"/>
</dbReference>
<gene>
    <name evidence="15" type="ORF">APZ42_031699</name>
</gene>
<dbReference type="FunFam" id="3.30.160.60:FF:000702">
    <property type="entry name" value="Transcription factor E4F1 isoform 1"/>
    <property type="match status" value="1"/>
</dbReference>
<dbReference type="GO" id="GO:0000978">
    <property type="term" value="F:RNA polymerase II cis-regulatory region sequence-specific DNA binding"/>
    <property type="evidence" value="ECO:0007669"/>
    <property type="project" value="TreeGrafter"/>
</dbReference>
<dbReference type="InterPro" id="IPR013087">
    <property type="entry name" value="Znf_C2H2_type"/>
</dbReference>
<evidence type="ECO:0008006" key="17">
    <source>
        <dbReference type="Google" id="ProtNLM"/>
    </source>
</evidence>
<keyword evidence="3" id="KW-0677">Repeat</keyword>
<dbReference type="Gene3D" id="6.20.210.20">
    <property type="entry name" value="THAP domain"/>
    <property type="match status" value="1"/>
</dbReference>
<keyword evidence="9" id="KW-0539">Nucleus</keyword>
<dbReference type="PROSITE" id="PS50157">
    <property type="entry name" value="ZINC_FINGER_C2H2_2"/>
    <property type="match status" value="7"/>
</dbReference>
<feature type="domain" description="C2H2-type" evidence="13">
    <location>
        <begin position="655"/>
        <end position="683"/>
    </location>
</feature>
<evidence type="ECO:0000256" key="7">
    <source>
        <dbReference type="ARBA" id="ARBA00023125"/>
    </source>
</evidence>
<evidence type="ECO:0000256" key="3">
    <source>
        <dbReference type="ARBA" id="ARBA00022737"/>
    </source>
</evidence>
<dbReference type="PROSITE" id="PS00028">
    <property type="entry name" value="ZINC_FINGER_C2H2_1"/>
    <property type="match status" value="7"/>
</dbReference>
<dbReference type="PANTHER" id="PTHR24388:SF54">
    <property type="entry name" value="PROTEIN ESCARGOT"/>
    <property type="match status" value="1"/>
</dbReference>
<feature type="domain" description="C2H2-type" evidence="13">
    <location>
        <begin position="687"/>
        <end position="714"/>
    </location>
</feature>
<keyword evidence="8" id="KW-0804">Transcription</keyword>
<dbReference type="GO" id="GO:0000981">
    <property type="term" value="F:DNA-binding transcription factor activity, RNA polymerase II-specific"/>
    <property type="evidence" value="ECO:0007669"/>
    <property type="project" value="TreeGrafter"/>
</dbReference>
<dbReference type="SMART" id="SM00355">
    <property type="entry name" value="ZnF_C2H2"/>
    <property type="match status" value="10"/>
</dbReference>
<dbReference type="SUPFAM" id="SSF57716">
    <property type="entry name" value="Glucocorticoid receptor-like (DNA-binding domain)"/>
    <property type="match status" value="1"/>
</dbReference>
<feature type="domain" description="C2H2-type" evidence="13">
    <location>
        <begin position="785"/>
        <end position="812"/>
    </location>
</feature>
<evidence type="ECO:0000259" key="13">
    <source>
        <dbReference type="PROSITE" id="PS50157"/>
    </source>
</evidence>
<keyword evidence="4 11" id="KW-0863">Zinc-finger</keyword>
<reference evidence="15 16" key="1">
    <citation type="submission" date="2016-03" db="EMBL/GenBank/DDBJ databases">
        <title>EvidentialGene: Evidence-directed Construction of Genes on Genomes.</title>
        <authorList>
            <person name="Gilbert D.G."/>
            <person name="Choi J.-H."/>
            <person name="Mockaitis K."/>
            <person name="Colbourne J."/>
            <person name="Pfrender M."/>
        </authorList>
    </citation>
    <scope>NUCLEOTIDE SEQUENCE [LARGE SCALE GENOMIC DNA]</scope>
    <source>
        <strain evidence="15 16">Xinb3</strain>
        <tissue evidence="15">Complete organism</tissue>
    </source>
</reference>
<keyword evidence="16" id="KW-1185">Reference proteome</keyword>
<dbReference type="Pfam" id="PF00096">
    <property type="entry name" value="zf-C2H2"/>
    <property type="match status" value="1"/>
</dbReference>
<dbReference type="EMBL" id="LRGB01002993">
    <property type="protein sequence ID" value="KZS05146.1"/>
    <property type="molecule type" value="Genomic_DNA"/>
</dbReference>
<dbReference type="InterPro" id="IPR038441">
    <property type="entry name" value="THAP_Znf_sf"/>
</dbReference>
<dbReference type="STRING" id="35525.A0A164MKQ8"/>
<dbReference type="PROSITE" id="PS50950">
    <property type="entry name" value="ZF_THAP"/>
    <property type="match status" value="1"/>
</dbReference>
<dbReference type="InterPro" id="IPR036236">
    <property type="entry name" value="Znf_C2H2_sf"/>
</dbReference>
<evidence type="ECO:0000256" key="4">
    <source>
        <dbReference type="ARBA" id="ARBA00022771"/>
    </source>
</evidence>
<evidence type="ECO:0000256" key="5">
    <source>
        <dbReference type="ARBA" id="ARBA00022833"/>
    </source>
</evidence>
<keyword evidence="7 12" id="KW-0238">DNA-binding</keyword>
<dbReference type="GO" id="GO:0008270">
    <property type="term" value="F:zinc ion binding"/>
    <property type="evidence" value="ECO:0007669"/>
    <property type="project" value="UniProtKB-KW"/>
</dbReference>
<dbReference type="OrthoDB" id="6398603at2759"/>
<feature type="domain" description="THAP-type" evidence="14">
    <location>
        <begin position="1"/>
        <end position="93"/>
    </location>
</feature>
<evidence type="ECO:0000313" key="15">
    <source>
        <dbReference type="EMBL" id="KZS05146.1"/>
    </source>
</evidence>
<name>A0A164MKQ8_9CRUS</name>